<evidence type="ECO:0000256" key="2">
    <source>
        <dbReference type="ARBA" id="ARBA00022692"/>
    </source>
</evidence>
<feature type="transmembrane region" description="Helical" evidence="9">
    <location>
        <begin position="60"/>
        <end position="80"/>
    </location>
</feature>
<evidence type="ECO:0000256" key="4">
    <source>
        <dbReference type="ARBA" id="ARBA00022989"/>
    </source>
</evidence>
<dbReference type="GO" id="GO:0050660">
    <property type="term" value="F:flavin adenine dinucleotide binding"/>
    <property type="evidence" value="ECO:0007669"/>
    <property type="project" value="InterPro"/>
</dbReference>
<dbReference type="PROSITE" id="PS51371">
    <property type="entry name" value="CBS"/>
    <property type="match status" value="2"/>
</dbReference>
<sequence>MGSIGTEVLIVILLLVANGVFSMSEIAVVSARKTRLQQRAEQGDAAAARALQLAESPERFLATVQVGITLVGTLAGAFGGARIAEPLAESFKHTPWLAPYANAVAITLVVLGITYLSLIIGELVPKQIGLHNPERIAALVAGPMHLLSRFASPLVWVLTSSTGLVLRAFRLQKNTDPPVTEAEISVLLEQGTQAGVFEEEEQELVERVFWLGDQRVVSLMTPRHRVAWLDVNDPPDENRAQMVANRLSRYLLCDGAIDRILGVVATKDLWAAELSGTRVEDLRPFVKPPLVVPESTRALDLLERFRESPVHMAIVVNEYGGTEGIVTLNDLLEEIAGEMASFGGPPAAPPIVKREDGSLLIDASLPMEEFREALDLPERREEYREYRTVGGFVFARMGRVPRPGQHFYAEGYRVEVVDMDGNRVDKVMVQRMDRPEDAMPREDSA</sequence>
<dbReference type="Gene3D" id="3.10.580.10">
    <property type="entry name" value="CBS-domain"/>
    <property type="match status" value="1"/>
</dbReference>
<dbReference type="InterPro" id="IPR036318">
    <property type="entry name" value="FAD-bd_PCMH-like_sf"/>
</dbReference>
<dbReference type="InterPro" id="IPR016169">
    <property type="entry name" value="FAD-bd_PCMH_sub2"/>
</dbReference>
<dbReference type="SUPFAM" id="SSF54631">
    <property type="entry name" value="CBS-domain pair"/>
    <property type="match status" value="1"/>
</dbReference>
<dbReference type="InterPro" id="IPR002550">
    <property type="entry name" value="CNNM"/>
</dbReference>
<evidence type="ECO:0000313" key="12">
    <source>
        <dbReference type="EMBL" id="MBB6073810.1"/>
    </source>
</evidence>
<keyword evidence="2 8" id="KW-0812">Transmembrane</keyword>
<gene>
    <name evidence="12" type="ORF">HNQ61_005488</name>
</gene>
<reference evidence="12 13" key="1">
    <citation type="submission" date="2020-08" db="EMBL/GenBank/DDBJ databases">
        <title>Genomic Encyclopedia of Type Strains, Phase IV (KMG-IV): sequencing the most valuable type-strain genomes for metagenomic binning, comparative biology and taxonomic classification.</title>
        <authorList>
            <person name="Goeker M."/>
        </authorList>
    </citation>
    <scope>NUCLEOTIDE SEQUENCE [LARGE SCALE GENOMIC DNA]</scope>
    <source>
        <strain evidence="12 13">DSM 29007</strain>
    </source>
</reference>
<dbReference type="Proteomes" id="UP000582837">
    <property type="component" value="Unassembled WGS sequence"/>
</dbReference>
<evidence type="ECO:0000256" key="1">
    <source>
        <dbReference type="ARBA" id="ARBA00004141"/>
    </source>
</evidence>
<evidence type="ECO:0000256" key="7">
    <source>
        <dbReference type="PROSITE-ProRule" id="PRU00703"/>
    </source>
</evidence>
<accession>A0A841H6R1</accession>
<protein>
    <submittedName>
        <fullName evidence="12">Putative hemolysin</fullName>
    </submittedName>
</protein>
<feature type="transmembrane region" description="Helical" evidence="9">
    <location>
        <begin position="100"/>
        <end position="124"/>
    </location>
</feature>
<feature type="transmembrane region" description="Helical" evidence="9">
    <location>
        <begin position="6"/>
        <end position="29"/>
    </location>
</feature>
<dbReference type="PANTHER" id="PTHR22777">
    <property type="entry name" value="HEMOLYSIN-RELATED"/>
    <property type="match status" value="1"/>
</dbReference>
<dbReference type="RefSeq" id="WP_170035214.1">
    <property type="nucleotide sequence ID" value="NZ_JABDTL010000001.1"/>
</dbReference>
<feature type="domain" description="CBS" evidence="10">
    <location>
        <begin position="220"/>
        <end position="282"/>
    </location>
</feature>
<name>A0A841H6R1_9BACT</name>
<dbReference type="Pfam" id="PF00571">
    <property type="entry name" value="CBS"/>
    <property type="match status" value="1"/>
</dbReference>
<dbReference type="AlphaFoldDB" id="A0A841H6R1"/>
<evidence type="ECO:0000256" key="5">
    <source>
        <dbReference type="ARBA" id="ARBA00023122"/>
    </source>
</evidence>
<dbReference type="InterPro" id="IPR005170">
    <property type="entry name" value="Transptr-assoc_dom"/>
</dbReference>
<dbReference type="Pfam" id="PF01595">
    <property type="entry name" value="CNNM"/>
    <property type="match status" value="1"/>
</dbReference>
<dbReference type="CDD" id="cd04590">
    <property type="entry name" value="CBS_pair_CorC_HlyC_assoc"/>
    <property type="match status" value="1"/>
</dbReference>
<keyword evidence="5 7" id="KW-0129">CBS domain</keyword>
<comment type="subcellular location">
    <subcellularLocation>
        <location evidence="1">Membrane</location>
        <topology evidence="1">Multi-pass membrane protein</topology>
    </subcellularLocation>
</comment>
<comment type="caution">
    <text evidence="12">The sequence shown here is derived from an EMBL/GenBank/DDBJ whole genome shotgun (WGS) entry which is preliminary data.</text>
</comment>
<dbReference type="SUPFAM" id="SSF56176">
    <property type="entry name" value="FAD-binding/transporter-associated domain-like"/>
    <property type="match status" value="1"/>
</dbReference>
<dbReference type="PANTHER" id="PTHR22777:SF17">
    <property type="entry name" value="UPF0053 PROTEIN SLL0260"/>
    <property type="match status" value="1"/>
</dbReference>
<dbReference type="Gene3D" id="3.30.465.10">
    <property type="match status" value="1"/>
</dbReference>
<organism evidence="12 13">
    <name type="scientific">Longimicrobium terrae</name>
    <dbReference type="NCBI Taxonomy" id="1639882"/>
    <lineage>
        <taxon>Bacteria</taxon>
        <taxon>Pseudomonadati</taxon>
        <taxon>Gemmatimonadota</taxon>
        <taxon>Longimicrobiia</taxon>
        <taxon>Longimicrobiales</taxon>
        <taxon>Longimicrobiaceae</taxon>
        <taxon>Longimicrobium</taxon>
    </lineage>
</organism>
<dbReference type="EMBL" id="JACHIA010000029">
    <property type="protein sequence ID" value="MBB6073810.1"/>
    <property type="molecule type" value="Genomic_DNA"/>
</dbReference>
<evidence type="ECO:0000313" key="13">
    <source>
        <dbReference type="Proteomes" id="UP000582837"/>
    </source>
</evidence>
<keyword evidence="3" id="KW-0677">Repeat</keyword>
<keyword evidence="13" id="KW-1185">Reference proteome</keyword>
<feature type="domain" description="CBS" evidence="10">
    <location>
        <begin position="285"/>
        <end position="341"/>
    </location>
</feature>
<feature type="domain" description="CNNM transmembrane" evidence="11">
    <location>
        <begin position="1"/>
        <end position="201"/>
    </location>
</feature>
<evidence type="ECO:0000256" key="8">
    <source>
        <dbReference type="PROSITE-ProRule" id="PRU01193"/>
    </source>
</evidence>
<dbReference type="InterPro" id="IPR044751">
    <property type="entry name" value="Ion_transp-like_CBS"/>
</dbReference>
<keyword evidence="4 8" id="KW-1133">Transmembrane helix</keyword>
<keyword evidence="6 8" id="KW-0472">Membrane</keyword>
<evidence type="ECO:0000256" key="6">
    <source>
        <dbReference type="ARBA" id="ARBA00023136"/>
    </source>
</evidence>
<evidence type="ECO:0000256" key="9">
    <source>
        <dbReference type="SAM" id="Phobius"/>
    </source>
</evidence>
<evidence type="ECO:0000256" key="3">
    <source>
        <dbReference type="ARBA" id="ARBA00022737"/>
    </source>
</evidence>
<dbReference type="Pfam" id="PF03471">
    <property type="entry name" value="CorC_HlyC"/>
    <property type="match status" value="1"/>
</dbReference>
<dbReference type="SMART" id="SM01091">
    <property type="entry name" value="CorC_HlyC"/>
    <property type="match status" value="1"/>
</dbReference>
<evidence type="ECO:0000259" key="10">
    <source>
        <dbReference type="PROSITE" id="PS51371"/>
    </source>
</evidence>
<dbReference type="InterPro" id="IPR046342">
    <property type="entry name" value="CBS_dom_sf"/>
</dbReference>
<evidence type="ECO:0000259" key="11">
    <source>
        <dbReference type="PROSITE" id="PS51846"/>
    </source>
</evidence>
<dbReference type="PROSITE" id="PS51846">
    <property type="entry name" value="CNNM"/>
    <property type="match status" value="1"/>
</dbReference>
<dbReference type="GO" id="GO:0005886">
    <property type="term" value="C:plasma membrane"/>
    <property type="evidence" value="ECO:0007669"/>
    <property type="project" value="TreeGrafter"/>
</dbReference>
<proteinExistence type="predicted"/>
<dbReference type="InterPro" id="IPR000644">
    <property type="entry name" value="CBS_dom"/>
</dbReference>